<dbReference type="Gene3D" id="3.30.1300.30">
    <property type="entry name" value="GSPII I/J protein-like"/>
    <property type="match status" value="1"/>
</dbReference>
<keyword evidence="1" id="KW-0472">Membrane</keyword>
<keyword evidence="1" id="KW-0997">Cell inner membrane</keyword>
<reference evidence="3 4" key="1">
    <citation type="submission" date="2017-01" db="EMBL/GenBank/DDBJ databases">
        <title>Novel large sulfur bacteria in the metagenomes of groundwater-fed chemosynthetic microbial mats in the Lake Huron basin.</title>
        <authorList>
            <person name="Sharrar A.M."/>
            <person name="Flood B.E."/>
            <person name="Bailey J.V."/>
            <person name="Jones D.S."/>
            <person name="Biddanda B."/>
            <person name="Ruberg S.A."/>
            <person name="Marcus D.N."/>
            <person name="Dick G.J."/>
        </authorList>
    </citation>
    <scope>NUCLEOTIDE SEQUENCE [LARGE SCALE GENOMIC DNA]</scope>
    <source>
        <strain evidence="3">A7</strain>
    </source>
</reference>
<dbReference type="InterPro" id="IPR010052">
    <property type="entry name" value="T2SS_protein-GspI"/>
</dbReference>
<comment type="subcellular location">
    <subcellularLocation>
        <location evidence="1">Cell inner membrane</location>
        <topology evidence="1">Single-pass membrane protein</topology>
    </subcellularLocation>
</comment>
<comment type="similarity">
    <text evidence="1">Belongs to the GSP I family.</text>
</comment>
<dbReference type="Pfam" id="PF07963">
    <property type="entry name" value="N_methyl"/>
    <property type="match status" value="1"/>
</dbReference>
<dbReference type="InterPro" id="IPR045584">
    <property type="entry name" value="Pilin-like"/>
</dbReference>
<evidence type="ECO:0000313" key="3">
    <source>
        <dbReference type="EMBL" id="OQW86472.1"/>
    </source>
</evidence>
<evidence type="ECO:0000259" key="2">
    <source>
        <dbReference type="Pfam" id="PF02501"/>
    </source>
</evidence>
<accession>A0A1W9KQJ1</accession>
<comment type="function">
    <text evidence="1">Component of the type II secretion system required for the energy-dependent secretion of extracellular factors such as proteases and toxins from the periplasm.</text>
</comment>
<dbReference type="NCBIfam" id="TIGR02532">
    <property type="entry name" value="IV_pilin_GFxxxE"/>
    <property type="match status" value="1"/>
</dbReference>
<keyword evidence="1" id="KW-0488">Methylation</keyword>
<organism evidence="3 4">
    <name type="scientific">Rhodoferax ferrireducens</name>
    <dbReference type="NCBI Taxonomy" id="192843"/>
    <lineage>
        <taxon>Bacteria</taxon>
        <taxon>Pseudomonadati</taxon>
        <taxon>Pseudomonadota</taxon>
        <taxon>Betaproteobacteria</taxon>
        <taxon>Burkholderiales</taxon>
        <taxon>Comamonadaceae</taxon>
        <taxon>Rhodoferax</taxon>
    </lineage>
</organism>
<dbReference type="GO" id="GO:0015627">
    <property type="term" value="C:type II protein secretion system complex"/>
    <property type="evidence" value="ECO:0007669"/>
    <property type="project" value="UniProtKB-UniRule"/>
</dbReference>
<evidence type="ECO:0000313" key="4">
    <source>
        <dbReference type="Proteomes" id="UP000192505"/>
    </source>
</evidence>
<dbReference type="PROSITE" id="PS00409">
    <property type="entry name" value="PROKAR_NTER_METHYL"/>
    <property type="match status" value="1"/>
</dbReference>
<dbReference type="GO" id="GO:0015628">
    <property type="term" value="P:protein secretion by the type II secretion system"/>
    <property type="evidence" value="ECO:0007669"/>
    <property type="project" value="UniProtKB-UniRule"/>
</dbReference>
<comment type="PTM">
    <text evidence="1">Cleaved by prepilin peptidase.</text>
</comment>
<dbReference type="EMBL" id="MTEI01000016">
    <property type="protein sequence ID" value="OQW86472.1"/>
    <property type="molecule type" value="Genomic_DNA"/>
</dbReference>
<dbReference type="SUPFAM" id="SSF54523">
    <property type="entry name" value="Pili subunits"/>
    <property type="match status" value="1"/>
</dbReference>
<feature type="domain" description="Type II secretion system protein GspI C-terminal" evidence="2">
    <location>
        <begin position="56"/>
        <end position="127"/>
    </location>
</feature>
<comment type="caution">
    <text evidence="3">The sequence shown here is derived from an EMBL/GenBank/DDBJ whole genome shotgun (WGS) entry which is preliminary data.</text>
</comment>
<gene>
    <name evidence="3" type="ORF">BWK72_17225</name>
</gene>
<dbReference type="Pfam" id="PF02501">
    <property type="entry name" value="T2SSI"/>
    <property type="match status" value="1"/>
</dbReference>
<dbReference type="GO" id="GO:0005886">
    <property type="term" value="C:plasma membrane"/>
    <property type="evidence" value="ECO:0007669"/>
    <property type="project" value="UniProtKB-SubCell"/>
</dbReference>
<name>A0A1W9KQJ1_9BURK</name>
<dbReference type="NCBIfam" id="TIGR01707">
    <property type="entry name" value="gspI"/>
    <property type="match status" value="1"/>
</dbReference>
<dbReference type="AlphaFoldDB" id="A0A1W9KQJ1"/>
<dbReference type="InterPro" id="IPR012902">
    <property type="entry name" value="N_methyl_site"/>
</dbReference>
<evidence type="ECO:0000256" key="1">
    <source>
        <dbReference type="RuleBase" id="RU368030"/>
    </source>
</evidence>
<proteinExistence type="inferred from homology"/>
<protein>
    <recommendedName>
        <fullName evidence="1">Type II secretion system protein I</fullName>
        <shortName evidence="1">T2SS minor pseudopilin I</shortName>
    </recommendedName>
</protein>
<dbReference type="Proteomes" id="UP000192505">
    <property type="component" value="Unassembled WGS sequence"/>
</dbReference>
<dbReference type="InterPro" id="IPR003413">
    <property type="entry name" value="T2SS_GspI_C"/>
</dbReference>
<comment type="subunit">
    <text evidence="1">Type II secretion is composed of four main components: the outer membrane complex, the inner membrane complex, the cytoplasmic secretion ATPase and the periplasm-spanning pseudopilus.</text>
</comment>
<keyword evidence="1" id="KW-1003">Cell membrane</keyword>
<sequence>MSRRVRPHNRRARAMTHGFTLVEVLVALGIVAIALMAGLQATAALTRHAERQVNMVLAQICAENELARVRLARQLPGVGDSSVACEQAGHPLTVALVVRPTPNPNFRRVDAQVLEGEVPIWRLTTVLGRY</sequence>